<dbReference type="PANTHER" id="PTHR36849">
    <property type="entry name" value="CYTOPLASMIC PROTEIN-RELATED"/>
    <property type="match status" value="1"/>
</dbReference>
<dbReference type="InterPro" id="IPR052552">
    <property type="entry name" value="YeaO-like"/>
</dbReference>
<reference evidence="1" key="1">
    <citation type="submission" date="2021-12" db="EMBL/GenBank/DDBJ databases">
        <title>Alicyclobacillaceae gen. nov., sp. nov., isolated from chalcocite enrichment system.</title>
        <authorList>
            <person name="Jiang Z."/>
        </authorList>
    </citation>
    <scope>NUCLEOTIDE SEQUENCE</scope>
    <source>
        <strain evidence="1">MYW30-H2</strain>
    </source>
</reference>
<name>A0ABY4CMC7_9BACL</name>
<dbReference type="EMBL" id="CP089291">
    <property type="protein sequence ID" value="UOF91645.1"/>
    <property type="molecule type" value="Genomic_DNA"/>
</dbReference>
<evidence type="ECO:0000313" key="1">
    <source>
        <dbReference type="EMBL" id="UOF91645.1"/>
    </source>
</evidence>
<dbReference type="RefSeq" id="WP_347438340.1">
    <property type="nucleotide sequence ID" value="NZ_CP089291.1"/>
</dbReference>
<sequence length="123" mass="14372">MLLLQTKRVYEPVEVTDGKRILVDRLWPRGVAKETACIDEWLKDLAPSTELRKWFAHEPTRFEEFRSSYLDELRNNSAAQVQALQIIQWAEEEQVTILFAAKDSQHNNAVVLKGFLLGMWKKK</sequence>
<dbReference type="PANTHER" id="PTHR36849:SF1">
    <property type="entry name" value="CYTOPLASMIC PROTEIN"/>
    <property type="match status" value="1"/>
</dbReference>
<dbReference type="Pfam" id="PF22752">
    <property type="entry name" value="DUF488-N3i"/>
    <property type="match status" value="1"/>
</dbReference>
<accession>A0ABY4CMC7</accession>
<evidence type="ECO:0000313" key="2">
    <source>
        <dbReference type="Proteomes" id="UP000830167"/>
    </source>
</evidence>
<organism evidence="1 2">
    <name type="scientific">Fodinisporobacter ferrooxydans</name>
    <dbReference type="NCBI Taxonomy" id="2901836"/>
    <lineage>
        <taxon>Bacteria</taxon>
        <taxon>Bacillati</taxon>
        <taxon>Bacillota</taxon>
        <taxon>Bacilli</taxon>
        <taxon>Bacillales</taxon>
        <taxon>Alicyclobacillaceae</taxon>
        <taxon>Fodinisporobacter</taxon>
    </lineage>
</organism>
<dbReference type="Proteomes" id="UP000830167">
    <property type="component" value="Chromosome"/>
</dbReference>
<keyword evidence="2" id="KW-1185">Reference proteome</keyword>
<protein>
    <submittedName>
        <fullName evidence="1">DUF488 domain-containing protein</fullName>
    </submittedName>
</protein>
<gene>
    <name evidence="1" type="ORF">LSG31_05190</name>
</gene>
<proteinExistence type="predicted"/>